<feature type="domain" description="Thioredoxin" evidence="1">
    <location>
        <begin position="28"/>
        <end position="175"/>
    </location>
</feature>
<dbReference type="AlphaFoldDB" id="A0A7C5M4E8"/>
<dbReference type="InterPro" id="IPR013740">
    <property type="entry name" value="Redoxin"/>
</dbReference>
<dbReference type="PROSITE" id="PS51352">
    <property type="entry name" value="THIOREDOXIN_2"/>
    <property type="match status" value="1"/>
</dbReference>
<dbReference type="PANTHER" id="PTHR42852:SF18">
    <property type="entry name" value="CHROMOSOME UNDETERMINED SCAFFOLD_47, WHOLE GENOME SHOTGUN SEQUENCE"/>
    <property type="match status" value="1"/>
</dbReference>
<dbReference type="CDD" id="cd02966">
    <property type="entry name" value="TlpA_like_family"/>
    <property type="match status" value="1"/>
</dbReference>
<dbReference type="SUPFAM" id="SSF52833">
    <property type="entry name" value="Thioredoxin-like"/>
    <property type="match status" value="1"/>
</dbReference>
<organism evidence="2">
    <name type="scientific">Hellea balneolensis</name>
    <dbReference type="NCBI Taxonomy" id="287478"/>
    <lineage>
        <taxon>Bacteria</taxon>
        <taxon>Pseudomonadati</taxon>
        <taxon>Pseudomonadota</taxon>
        <taxon>Alphaproteobacteria</taxon>
        <taxon>Maricaulales</taxon>
        <taxon>Robiginitomaculaceae</taxon>
        <taxon>Hellea</taxon>
    </lineage>
</organism>
<dbReference type="Gene3D" id="3.40.30.10">
    <property type="entry name" value="Glutaredoxin"/>
    <property type="match status" value="1"/>
</dbReference>
<dbReference type="GO" id="GO:0016491">
    <property type="term" value="F:oxidoreductase activity"/>
    <property type="evidence" value="ECO:0007669"/>
    <property type="project" value="InterPro"/>
</dbReference>
<gene>
    <name evidence="2" type="ORF">ENJ42_09565</name>
</gene>
<evidence type="ECO:0000259" key="1">
    <source>
        <dbReference type="PROSITE" id="PS51352"/>
    </source>
</evidence>
<dbReference type="InterPro" id="IPR036249">
    <property type="entry name" value="Thioredoxin-like_sf"/>
</dbReference>
<accession>A0A7C5M4E8</accession>
<dbReference type="PANTHER" id="PTHR42852">
    <property type="entry name" value="THIOL:DISULFIDE INTERCHANGE PROTEIN DSBE"/>
    <property type="match status" value="1"/>
</dbReference>
<proteinExistence type="predicted"/>
<dbReference type="Pfam" id="PF08534">
    <property type="entry name" value="Redoxin"/>
    <property type="match status" value="1"/>
</dbReference>
<protein>
    <submittedName>
        <fullName evidence="2">TlpA family protein disulfide reductase</fullName>
    </submittedName>
</protein>
<name>A0A7C5M4E8_9PROT</name>
<dbReference type="InterPro" id="IPR013766">
    <property type="entry name" value="Thioredoxin_domain"/>
</dbReference>
<reference evidence="2" key="1">
    <citation type="journal article" date="2020" name="mSystems">
        <title>Genome- and Community-Level Interaction Insights into Carbon Utilization and Element Cycling Functions of Hydrothermarchaeota in Hydrothermal Sediment.</title>
        <authorList>
            <person name="Zhou Z."/>
            <person name="Liu Y."/>
            <person name="Xu W."/>
            <person name="Pan J."/>
            <person name="Luo Z.H."/>
            <person name="Li M."/>
        </authorList>
    </citation>
    <scope>NUCLEOTIDE SEQUENCE [LARGE SCALE GENOMIC DNA]</scope>
    <source>
        <strain evidence="2">HyVt-485</strain>
    </source>
</reference>
<comment type="caution">
    <text evidence="2">The sequence shown here is derived from an EMBL/GenBank/DDBJ whole genome shotgun (WGS) entry which is preliminary data.</text>
</comment>
<sequence>MTAFSPFVNEGFIMIIKARIMSKVRVILPALLTLFSVVLAQFVSANETESQLDLGPLKGKVVYVDFWASWCAPCKASFAYMNDIKAQYSPEDFEIILINLDHDPHKAERFLARVKAPSRSLFDPKGKLARRFNVSAMPTSILIGRDGKIRYTHDGFFPAKIQEYTSQLEELIDEK</sequence>
<dbReference type="InterPro" id="IPR050553">
    <property type="entry name" value="Thioredoxin_ResA/DsbE_sf"/>
</dbReference>
<dbReference type="Proteomes" id="UP000885830">
    <property type="component" value="Unassembled WGS sequence"/>
</dbReference>
<dbReference type="EMBL" id="DRMJ01000502">
    <property type="protein sequence ID" value="HHL43855.1"/>
    <property type="molecule type" value="Genomic_DNA"/>
</dbReference>
<evidence type="ECO:0000313" key="2">
    <source>
        <dbReference type="EMBL" id="HHL43855.1"/>
    </source>
</evidence>